<evidence type="ECO:0000256" key="1">
    <source>
        <dbReference type="ARBA" id="ARBA00022450"/>
    </source>
</evidence>
<proteinExistence type="predicted"/>
<name>A0A084B2Z3_STACB</name>
<dbReference type="OrthoDB" id="429813at2759"/>
<sequence>MAVLSRPPFVRPVFSALPPKETAHDEPEDISSLYDLIRFNAHTNPNHIFCIQAQAVKDAASDRPFDAVYITYRQLEDAVHRCADWLGRNLESTEQNNDSGRSAPIAIYLESDIGLFIHLVAIQVLDLPVLLISTRMSASNVEHLMSETSARTILVTKRTAPLVAGLIDSSLDIKTAEPYTTFLAAEGDPQSLDSWPRDINGARAQRVERDGNDRSLILHSSGTTGFPKPIHLTKRYLLQYASCHGFAPDEKVDWINLTTLPLYHGFGQLAPCLSLSLGMTCCFPPSSIIPAGQSTLDLLNTFGCRSLMTVPSIVDDLLALDGALDQLADLAFLAVGGGAMKPDQGLQLKSRKVKLLNHYGVTEIGAIAHIFRPNDDYDWRFLRLRTDLNLQLRPVEGSPRFRLVGYPLGWEEPFEVQDELERNGDSSPDDVEVRILGRVDDVIVLKTGEKVQPQHLETVLNADPLIKTGICIGQGSFELAVLVEPAESRQSEAAQDPADFVDHVWNLISATNSSLDSHARVSSKAAIIVKPPGKAIPRTDKGSVSRRQVHEVFAEEIEAAYAVLETELANDSPDSEGLDLDDLTGSILRMAQTVFPNFLGNEKDDFFEHGMDSLQAARLNRLLTSAMRRHDSSKQASLPEIKISPEFIYQNPTVERLSAVVRKRLLPTEDETNGTMEPQDRLHQMDAFAQRFTANLTSDTDARKFMSLKQPQVVLMTGATGNLGTHTLSLLTSMPTISKVICLHRGARSVQSNKDGSKSALERFKASVASNGIHLEDSAWAKIELVDYAEFLRDDQRTYDAQASGSPRDISQSLFLQIAQQVTQIIHLAWPMDFQRTLESFTPHLQMVEALVRLGRVGRSLRPSGAAQPVRLIFSSSIAVVRNYHKRSTAQNWSPVAEELIDDPSASAPIGYPAAKWVCERMLSHIYRSCSDEVEPVVLRIGQLSGPEAPGSGQWKTGEHFPTLVKASKAIGAFPDLKGAMSWIPVDRAAQVMTDILFYPSKPDCFLHLENPMRQPAADILTFLSEELGLLGAARLPFEEWLQKALDVGIGGSLSAFFQDHFRDLALGTIVLDTTKARAISPTLKGSNAVQKELIVRYVRRWKELGLFE</sequence>
<dbReference type="SUPFAM" id="SSF51735">
    <property type="entry name" value="NAD(P)-binding Rossmann-fold domains"/>
    <property type="match status" value="1"/>
</dbReference>
<dbReference type="EMBL" id="KL648116">
    <property type="protein sequence ID" value="KEY71922.1"/>
    <property type="molecule type" value="Genomic_DNA"/>
</dbReference>
<dbReference type="InterPro" id="IPR013120">
    <property type="entry name" value="FAR_NAD-bd"/>
</dbReference>
<dbReference type="Gene3D" id="1.10.1200.10">
    <property type="entry name" value="ACP-like"/>
    <property type="match status" value="1"/>
</dbReference>
<dbReference type="HOGENOM" id="CLU_002220_2_1_1"/>
<evidence type="ECO:0000259" key="4">
    <source>
        <dbReference type="Pfam" id="PF00501"/>
    </source>
</evidence>
<dbReference type="PANTHER" id="PTHR43439:SF2">
    <property type="entry name" value="ENZYME, PUTATIVE (JCVI)-RELATED"/>
    <property type="match status" value="1"/>
</dbReference>
<dbReference type="Proteomes" id="UP000028045">
    <property type="component" value="Unassembled WGS sequence"/>
</dbReference>
<gene>
    <name evidence="6" type="ORF">S7711_09124</name>
</gene>
<dbReference type="AlphaFoldDB" id="A0A084B2Z3"/>
<feature type="domain" description="AMP-dependent synthetase/ligase" evidence="4">
    <location>
        <begin position="58"/>
        <end position="379"/>
    </location>
</feature>
<dbReference type="Pfam" id="PF07993">
    <property type="entry name" value="NAD_binding_4"/>
    <property type="match status" value="1"/>
</dbReference>
<evidence type="ECO:0000256" key="2">
    <source>
        <dbReference type="ARBA" id="ARBA00022553"/>
    </source>
</evidence>
<protein>
    <recommendedName>
        <fullName evidence="8">Carrier domain-containing protein</fullName>
    </recommendedName>
</protein>
<dbReference type="InterPro" id="IPR045851">
    <property type="entry name" value="AMP-bd_C_sf"/>
</dbReference>
<keyword evidence="2" id="KW-0597">Phosphoprotein</keyword>
<dbReference type="InterPro" id="IPR000873">
    <property type="entry name" value="AMP-dep_synth/lig_dom"/>
</dbReference>
<dbReference type="InterPro" id="IPR051414">
    <property type="entry name" value="Adenylate-forming_Reductase"/>
</dbReference>
<dbReference type="Gene3D" id="3.30.300.30">
    <property type="match status" value="1"/>
</dbReference>
<dbReference type="InterPro" id="IPR042099">
    <property type="entry name" value="ANL_N_sf"/>
</dbReference>
<dbReference type="Pfam" id="PF23562">
    <property type="entry name" value="AMP-binding_C_3"/>
    <property type="match status" value="1"/>
</dbReference>
<dbReference type="PROSITE" id="PS00455">
    <property type="entry name" value="AMP_BINDING"/>
    <property type="match status" value="1"/>
</dbReference>
<keyword evidence="7" id="KW-1185">Reference proteome</keyword>
<evidence type="ECO:0000259" key="5">
    <source>
        <dbReference type="Pfam" id="PF07993"/>
    </source>
</evidence>
<evidence type="ECO:0000313" key="6">
    <source>
        <dbReference type="EMBL" id="KEY71922.1"/>
    </source>
</evidence>
<evidence type="ECO:0008006" key="8">
    <source>
        <dbReference type="Google" id="ProtNLM"/>
    </source>
</evidence>
<dbReference type="InterPro" id="IPR020845">
    <property type="entry name" value="AMP-binding_CS"/>
</dbReference>
<dbReference type="InterPro" id="IPR036736">
    <property type="entry name" value="ACP-like_sf"/>
</dbReference>
<keyword evidence="1" id="KW-0596">Phosphopantetheine</keyword>
<dbReference type="Pfam" id="PF00501">
    <property type="entry name" value="AMP-binding"/>
    <property type="match status" value="1"/>
</dbReference>
<feature type="domain" description="Thioester reductase (TE)" evidence="5">
    <location>
        <begin position="717"/>
        <end position="993"/>
    </location>
</feature>
<keyword evidence="3" id="KW-0521">NADP</keyword>
<organism evidence="6 7">
    <name type="scientific">Stachybotrys chartarum (strain CBS 109288 / IBT 7711)</name>
    <name type="common">Toxic black mold</name>
    <name type="synonym">Stilbospora chartarum</name>
    <dbReference type="NCBI Taxonomy" id="1280523"/>
    <lineage>
        <taxon>Eukaryota</taxon>
        <taxon>Fungi</taxon>
        <taxon>Dikarya</taxon>
        <taxon>Ascomycota</taxon>
        <taxon>Pezizomycotina</taxon>
        <taxon>Sordariomycetes</taxon>
        <taxon>Hypocreomycetidae</taxon>
        <taxon>Hypocreales</taxon>
        <taxon>Stachybotryaceae</taxon>
        <taxon>Stachybotrys</taxon>
    </lineage>
</organism>
<reference evidence="6 7" key="1">
    <citation type="journal article" date="2014" name="BMC Genomics">
        <title>Comparative genome sequencing reveals chemotype-specific gene clusters in the toxigenic black mold Stachybotrys.</title>
        <authorList>
            <person name="Semeiks J."/>
            <person name="Borek D."/>
            <person name="Otwinowski Z."/>
            <person name="Grishin N.V."/>
        </authorList>
    </citation>
    <scope>NUCLEOTIDE SEQUENCE [LARGE SCALE GENOMIC DNA]</scope>
    <source>
        <strain evidence="7">CBS 109288 / IBT 7711</strain>
    </source>
</reference>
<evidence type="ECO:0000256" key="3">
    <source>
        <dbReference type="ARBA" id="ARBA00022857"/>
    </source>
</evidence>
<dbReference type="Gene3D" id="3.40.50.720">
    <property type="entry name" value="NAD(P)-binding Rossmann-like Domain"/>
    <property type="match status" value="1"/>
</dbReference>
<evidence type="ECO:0000313" key="7">
    <source>
        <dbReference type="Proteomes" id="UP000028045"/>
    </source>
</evidence>
<accession>A0A084B2Z3</accession>
<dbReference type="SUPFAM" id="SSF56801">
    <property type="entry name" value="Acetyl-CoA synthetase-like"/>
    <property type="match status" value="1"/>
</dbReference>
<dbReference type="PANTHER" id="PTHR43439">
    <property type="entry name" value="PHENYLACETATE-COENZYME A LIGASE"/>
    <property type="match status" value="1"/>
</dbReference>
<dbReference type="Gene3D" id="3.40.50.12780">
    <property type="entry name" value="N-terminal domain of ligase-like"/>
    <property type="match status" value="1"/>
</dbReference>
<dbReference type="InterPro" id="IPR036291">
    <property type="entry name" value="NAD(P)-bd_dom_sf"/>
</dbReference>